<sequence>MMSTSFEEIMQVRGLGMPEPGEVTIKGQDPVFPNPFKIGEATANAIAAVGVAVTDIQEMKTGRRQNVEVDVRHAAATCIGSKLIRTRGPSGSWDLFSTREMNHMRTLTHPWLCKDGRWFMPHFNLPHLHDRVIEVLKCESNAESVSKAISEWDSLDLEEAIAEAGACGSVVRSNAEWLRHPHGAMLAKRPVLEVTKIGDSDPMPFNPDGRPLSGIRVLDLTRILAGPMAARTLAEHGADVLMVAAERLPQVPEHVLDTSHGKRSCFLDFDKSEDLATIRQLIKSTDVFSQGYRSGVMDHYGLSPEQLHEMRPGIVYISISCFGYGGPLSSRRGWEQISQATTGIVLDSGMDKPKLAPAAVCDYTTGNLAAYGALLALARRAREGGSYHVRVSLCQSGMFLYRMGKVAYDLTAALSEAEVESISMVSNTGYGELKHLAPVLRLSETQGCWDKPAPKLGSSAPAW</sequence>
<keyword evidence="1" id="KW-0808">Transferase</keyword>
<name>A0A556B1F6_9BURK</name>
<protein>
    <submittedName>
        <fullName evidence="1">CoA transferase</fullName>
    </submittedName>
</protein>
<dbReference type="Gene3D" id="3.30.1540.10">
    <property type="entry name" value="formyl-coa transferase, domain 3"/>
    <property type="match status" value="1"/>
</dbReference>
<comment type="caution">
    <text evidence="1">The sequence shown here is derived from an EMBL/GenBank/DDBJ whole genome shotgun (WGS) entry which is preliminary data.</text>
</comment>
<evidence type="ECO:0000313" key="2">
    <source>
        <dbReference type="Proteomes" id="UP000318405"/>
    </source>
</evidence>
<reference evidence="1 2" key="1">
    <citation type="submission" date="2019-07" db="EMBL/GenBank/DDBJ databases">
        <title>Qingshengfaniella alkalisoli gen. nov., sp. nov., isolated from saline soil.</title>
        <authorList>
            <person name="Xu L."/>
            <person name="Huang X.-X."/>
            <person name="Sun J.-Q."/>
        </authorList>
    </citation>
    <scope>NUCLEOTIDE SEQUENCE [LARGE SCALE GENOMIC DNA]</scope>
    <source>
        <strain evidence="1 2">DSM 27279</strain>
    </source>
</reference>
<dbReference type="SUPFAM" id="SSF89796">
    <property type="entry name" value="CoA-transferase family III (CaiB/BaiF)"/>
    <property type="match status" value="2"/>
</dbReference>
<dbReference type="InterPro" id="IPR003673">
    <property type="entry name" value="CoA-Trfase_fam_III"/>
</dbReference>
<dbReference type="InterPro" id="IPR023606">
    <property type="entry name" value="CoA-Trfase_III_dom_1_sf"/>
</dbReference>
<dbReference type="PANTHER" id="PTHR48229">
    <property type="entry name" value="CAIB/BAIF FAMILY ENZYME (AFU_ORTHOLOGUE AFUA_1G05360)-RELATED"/>
    <property type="match status" value="1"/>
</dbReference>
<dbReference type="Gene3D" id="3.40.50.10540">
    <property type="entry name" value="Crotonobetainyl-coa:carnitine coa-transferase, domain 1"/>
    <property type="match status" value="2"/>
</dbReference>
<dbReference type="Proteomes" id="UP000318405">
    <property type="component" value="Unassembled WGS sequence"/>
</dbReference>
<dbReference type="AlphaFoldDB" id="A0A556B1F6"/>
<dbReference type="GO" id="GO:0016740">
    <property type="term" value="F:transferase activity"/>
    <property type="evidence" value="ECO:0007669"/>
    <property type="project" value="UniProtKB-KW"/>
</dbReference>
<proteinExistence type="predicted"/>
<dbReference type="InterPro" id="IPR052985">
    <property type="entry name" value="CoA-trans_III_biosynth/detox"/>
</dbReference>
<dbReference type="PANTHER" id="PTHR48229:SF1">
    <property type="entry name" value="ALPHA METHYLACYL-COA RACEMASE-RELATED"/>
    <property type="match status" value="1"/>
</dbReference>
<dbReference type="OrthoDB" id="9058532at2"/>
<accession>A0A556B1F6</accession>
<evidence type="ECO:0000313" key="1">
    <source>
        <dbReference type="EMBL" id="TSH98984.1"/>
    </source>
</evidence>
<dbReference type="InterPro" id="IPR044855">
    <property type="entry name" value="CoA-Trfase_III_dom3_sf"/>
</dbReference>
<dbReference type="RefSeq" id="WP_143946262.1">
    <property type="nucleotide sequence ID" value="NZ_BAABMB010000001.1"/>
</dbReference>
<dbReference type="Pfam" id="PF02515">
    <property type="entry name" value="CoA_transf_3"/>
    <property type="match status" value="1"/>
</dbReference>
<organism evidence="1 2">
    <name type="scientific">Verticiella sediminum</name>
    <dbReference type="NCBI Taxonomy" id="1247510"/>
    <lineage>
        <taxon>Bacteria</taxon>
        <taxon>Pseudomonadati</taxon>
        <taxon>Pseudomonadota</taxon>
        <taxon>Betaproteobacteria</taxon>
        <taxon>Burkholderiales</taxon>
        <taxon>Alcaligenaceae</taxon>
        <taxon>Verticiella</taxon>
    </lineage>
</organism>
<dbReference type="EMBL" id="VLTJ01000002">
    <property type="protein sequence ID" value="TSH98984.1"/>
    <property type="molecule type" value="Genomic_DNA"/>
</dbReference>
<keyword evidence="2" id="KW-1185">Reference proteome</keyword>
<gene>
    <name evidence="1" type="ORF">FOZ76_01020</name>
</gene>